<dbReference type="InterPro" id="IPR045584">
    <property type="entry name" value="Pilin-like"/>
</dbReference>
<accession>A0A395JFT2</accession>
<comment type="caution">
    <text evidence="2">The sequence shown here is derived from an EMBL/GenBank/DDBJ whole genome shotgun (WGS) entry which is preliminary data.</text>
</comment>
<proteinExistence type="predicted"/>
<keyword evidence="1" id="KW-0812">Transmembrane</keyword>
<dbReference type="NCBIfam" id="TIGR02532">
    <property type="entry name" value="IV_pilin_GFxxxE"/>
    <property type="match status" value="1"/>
</dbReference>
<dbReference type="EMBL" id="QNRT01000009">
    <property type="protein sequence ID" value="RBP47142.1"/>
    <property type="molecule type" value="Genomic_DNA"/>
</dbReference>
<keyword evidence="1" id="KW-1133">Transmembrane helix</keyword>
<dbReference type="SUPFAM" id="SSF54523">
    <property type="entry name" value="Pili subunits"/>
    <property type="match status" value="1"/>
</dbReference>
<feature type="transmembrane region" description="Helical" evidence="1">
    <location>
        <begin position="35"/>
        <end position="56"/>
    </location>
</feature>
<evidence type="ECO:0000313" key="3">
    <source>
        <dbReference type="Proteomes" id="UP000253083"/>
    </source>
</evidence>
<evidence type="ECO:0000256" key="1">
    <source>
        <dbReference type="SAM" id="Phobius"/>
    </source>
</evidence>
<dbReference type="InterPro" id="IPR012902">
    <property type="entry name" value="N_methyl_site"/>
</dbReference>
<dbReference type="Pfam" id="PF07963">
    <property type="entry name" value="N_methyl"/>
    <property type="match status" value="1"/>
</dbReference>
<dbReference type="InParanoid" id="A0A395JFT2"/>
<dbReference type="RefSeq" id="WP_170132182.1">
    <property type="nucleotide sequence ID" value="NZ_QNRT01000009.1"/>
</dbReference>
<name>A0A395JFT2_9GAMM</name>
<keyword evidence="3" id="KW-1185">Reference proteome</keyword>
<reference evidence="2 3" key="1">
    <citation type="submission" date="2018-06" db="EMBL/GenBank/DDBJ databases">
        <title>Genomic Encyclopedia of Type Strains, Phase IV (KMG-IV): sequencing the most valuable type-strain genomes for metagenomic binning, comparative biology and taxonomic classification.</title>
        <authorList>
            <person name="Goeker M."/>
        </authorList>
    </citation>
    <scope>NUCLEOTIDE SEQUENCE [LARGE SCALE GENOMIC DNA]</scope>
    <source>
        <strain evidence="2 3">DSM 24032</strain>
    </source>
</reference>
<keyword evidence="1" id="KW-0472">Membrane</keyword>
<gene>
    <name evidence="2" type="ORF">DFR28_10914</name>
</gene>
<sequence length="189" mass="21526">MTNRSRRLSIVIGQQTEGRCLPGSFMSARQVGFTLVEFLLVLSLFAMLSLIAYQAIADVVNAKRRIQQEVMQQTERRITHRTLQLAALSGAKIGGNHTALTLNFESRDADWLSGANTVLFRVSNEGMLQVQSDLQDSWSVLMSGLQQAGFRYVMDGVELDAWQGDEPPQQIVFYWRQHGEFERWRFALR</sequence>
<protein>
    <submittedName>
        <fullName evidence="2">Prepilin-type N-terminal cleavage/methylation domain-containing protein</fullName>
    </submittedName>
</protein>
<dbReference type="AlphaFoldDB" id="A0A395JFT2"/>
<organism evidence="2 3">
    <name type="scientific">Arenicella xantha</name>
    <dbReference type="NCBI Taxonomy" id="644221"/>
    <lineage>
        <taxon>Bacteria</taxon>
        <taxon>Pseudomonadati</taxon>
        <taxon>Pseudomonadota</taxon>
        <taxon>Gammaproteobacteria</taxon>
        <taxon>Arenicellales</taxon>
        <taxon>Arenicellaceae</taxon>
        <taxon>Arenicella</taxon>
    </lineage>
</organism>
<dbReference type="Proteomes" id="UP000253083">
    <property type="component" value="Unassembled WGS sequence"/>
</dbReference>
<evidence type="ECO:0000313" key="2">
    <source>
        <dbReference type="EMBL" id="RBP47142.1"/>
    </source>
</evidence>